<dbReference type="PROSITE" id="PS50850">
    <property type="entry name" value="MFS"/>
    <property type="match status" value="1"/>
</dbReference>
<dbReference type="Proteomes" id="UP000001522">
    <property type="component" value="Chromosome"/>
</dbReference>
<dbReference type="PANTHER" id="PTHR23537">
    <property type="match status" value="1"/>
</dbReference>
<evidence type="ECO:0000256" key="1">
    <source>
        <dbReference type="ARBA" id="ARBA00022692"/>
    </source>
</evidence>
<gene>
    <name evidence="6" type="ordered locus">HMU10750</name>
</gene>
<dbReference type="STRING" id="679897.HMU10750"/>
<dbReference type="eggNOG" id="COG2814">
    <property type="taxonomic scope" value="Bacteria"/>
</dbReference>
<evidence type="ECO:0000313" key="6">
    <source>
        <dbReference type="EMBL" id="CBG40331.1"/>
    </source>
</evidence>
<keyword evidence="1 4" id="KW-0812">Transmembrane</keyword>
<evidence type="ECO:0000259" key="5">
    <source>
        <dbReference type="PROSITE" id="PS50850"/>
    </source>
</evidence>
<dbReference type="Pfam" id="PF06779">
    <property type="entry name" value="MFS_4"/>
    <property type="match status" value="1"/>
</dbReference>
<feature type="transmembrane region" description="Helical" evidence="4">
    <location>
        <begin position="211"/>
        <end position="231"/>
    </location>
</feature>
<evidence type="ECO:0000313" key="7">
    <source>
        <dbReference type="Proteomes" id="UP000001522"/>
    </source>
</evidence>
<feature type="transmembrane region" description="Helical" evidence="4">
    <location>
        <begin position="124"/>
        <end position="142"/>
    </location>
</feature>
<feature type="transmembrane region" description="Helical" evidence="4">
    <location>
        <begin position="92"/>
        <end position="112"/>
    </location>
</feature>
<organism evidence="6 7">
    <name type="scientific">Helicobacter mustelae (strain ATCC 43772 / CCUG 25715 / CIP 103759 / LMG 18044 / NCTC 12198 / R85-136P)</name>
    <name type="common">Campylobacter mustelae</name>
    <dbReference type="NCBI Taxonomy" id="679897"/>
    <lineage>
        <taxon>Bacteria</taxon>
        <taxon>Pseudomonadati</taxon>
        <taxon>Campylobacterota</taxon>
        <taxon>Epsilonproteobacteria</taxon>
        <taxon>Campylobacterales</taxon>
        <taxon>Helicobacteraceae</taxon>
        <taxon>Helicobacter</taxon>
    </lineage>
</organism>
<dbReference type="KEGG" id="hms:HMU10750"/>
<feature type="transmembrane region" description="Helical" evidence="4">
    <location>
        <begin position="186"/>
        <end position="205"/>
    </location>
</feature>
<dbReference type="EMBL" id="FN555004">
    <property type="protein sequence ID" value="CBG40331.1"/>
    <property type="molecule type" value="Genomic_DNA"/>
</dbReference>
<dbReference type="InterPro" id="IPR020846">
    <property type="entry name" value="MFS_dom"/>
</dbReference>
<feature type="transmembrane region" description="Helical" evidence="4">
    <location>
        <begin position="16"/>
        <end position="36"/>
    </location>
</feature>
<feature type="domain" description="Major facilitator superfamily (MFS) profile" evidence="5">
    <location>
        <begin position="52"/>
        <end position="237"/>
    </location>
</feature>
<evidence type="ECO:0000256" key="3">
    <source>
        <dbReference type="ARBA" id="ARBA00023136"/>
    </source>
</evidence>
<dbReference type="InterPro" id="IPR036259">
    <property type="entry name" value="MFS_trans_sf"/>
</dbReference>
<reference evidence="6 7" key="1">
    <citation type="journal article" date="2010" name="BMC Genomics">
        <title>Comparative genomics and proteomics of Helicobacter mustelae, an ulcerogenic and carcinogenic gastric pathogen.</title>
        <authorList>
            <person name="O'Toole P.W."/>
            <person name="Snelling W.J."/>
            <person name="Canchaya C."/>
            <person name="Forde B.M."/>
            <person name="Hardie K.R."/>
            <person name="Josenhans C."/>
            <person name="Graham R.L.J."/>
            <person name="McMullan G."/>
            <person name="Parkhill J."/>
            <person name="Belda E."/>
            <person name="Bentley S.D."/>
        </authorList>
    </citation>
    <scope>NUCLEOTIDE SEQUENCE [LARGE SCALE GENOMIC DNA]</scope>
    <source>
        <strain evidence="7">ATCC 43772 / LMG 18044 / NCTC 12198 / 12198</strain>
    </source>
</reference>
<evidence type="ECO:0000256" key="2">
    <source>
        <dbReference type="ARBA" id="ARBA00022989"/>
    </source>
</evidence>
<accession>D3UIK7</accession>
<evidence type="ECO:0000256" key="4">
    <source>
        <dbReference type="SAM" id="Phobius"/>
    </source>
</evidence>
<dbReference type="GO" id="GO:0022857">
    <property type="term" value="F:transmembrane transporter activity"/>
    <property type="evidence" value="ECO:0007669"/>
    <property type="project" value="InterPro"/>
</dbReference>
<feature type="transmembrane region" description="Helical" evidence="4">
    <location>
        <begin position="154"/>
        <end position="174"/>
    </location>
</feature>
<keyword evidence="2 4" id="KW-1133">Transmembrane helix</keyword>
<keyword evidence="3 4" id="KW-0472">Membrane</keyword>
<protein>
    <submittedName>
        <fullName evidence="6">Putative MFS family protein</fullName>
    </submittedName>
</protein>
<keyword evidence="7" id="KW-1185">Reference proteome</keyword>
<proteinExistence type="predicted"/>
<dbReference type="PANTHER" id="PTHR23537:SF1">
    <property type="entry name" value="SUGAR TRANSPORTER"/>
    <property type="match status" value="1"/>
</dbReference>
<dbReference type="Gene3D" id="1.20.1250.20">
    <property type="entry name" value="MFS general substrate transporter like domains"/>
    <property type="match status" value="1"/>
</dbReference>
<dbReference type="GO" id="GO:0005886">
    <property type="term" value="C:plasma membrane"/>
    <property type="evidence" value="ECO:0007669"/>
    <property type="project" value="TreeGrafter"/>
</dbReference>
<dbReference type="AlphaFoldDB" id="D3UIK7"/>
<sequence>MCCFTLPYVAHFSITYVWILLFAMSFVGFVFALFGLKTLNPARRELQKEQKFLISPFLWFLLISYALNAIGYLGHTLFWVDYLALDLHKSSMLAGASWAFFGIGSAFGALGSGMLESKIGLKNAHILVLLLKALSCFLAAYAREFFWLDVSVFLMGFTTTGNVALTNALALHIVGKEAFARASSILTLNFAIFQAVFSLLFTYLLSFLGYFWLFIICGAALVMSLVVLLPIKDSRAL</sequence>
<dbReference type="HOGENOM" id="CLU_001265_7_1_7"/>
<feature type="transmembrane region" description="Helical" evidence="4">
    <location>
        <begin position="57"/>
        <end position="80"/>
    </location>
</feature>
<dbReference type="SUPFAM" id="SSF103473">
    <property type="entry name" value="MFS general substrate transporter"/>
    <property type="match status" value="1"/>
</dbReference>
<dbReference type="InterPro" id="IPR010645">
    <property type="entry name" value="MFS_4"/>
</dbReference>
<name>D3UIK7_HELM1</name>